<reference evidence="1 2" key="1">
    <citation type="submission" date="2019-10" db="EMBL/GenBank/DDBJ databases">
        <authorList>
            <person name="Garlena R.A."/>
            <person name="Russell D.A."/>
            <person name="Pope W.H."/>
            <person name="Jacobs-Sera D."/>
            <person name="Hatfull G.F."/>
        </authorList>
    </citation>
    <scope>NUCLEOTIDE SEQUENCE [LARGE SCALE GENOMIC DNA]</scope>
</reference>
<keyword evidence="2" id="KW-1185">Reference proteome</keyword>
<evidence type="ECO:0000313" key="1">
    <source>
        <dbReference type="EMBL" id="QGJ94948.1"/>
    </source>
</evidence>
<dbReference type="EMBL" id="MN586040">
    <property type="protein sequence ID" value="QGJ94948.1"/>
    <property type="molecule type" value="Genomic_DNA"/>
</dbReference>
<protein>
    <submittedName>
        <fullName evidence="1">Uncharacterized protein</fullName>
    </submittedName>
</protein>
<name>A0A649VRL1_9CAUD</name>
<dbReference type="Proteomes" id="UP000423065">
    <property type="component" value="Segment"/>
</dbReference>
<gene>
    <name evidence="1" type="primary">85</name>
    <name evidence="1" type="ORF">SEA_STORMAGEDDON_85</name>
</gene>
<dbReference type="RefSeq" id="YP_010059561.1">
    <property type="nucleotide sequence ID" value="NC_054726.1"/>
</dbReference>
<sequence length="378" mass="42071">MSGHMKVADIQPLLERNERHITARLHDITVDEGGRELRLVSEDGTDESFPLDEVAERHLGQYLDVSPVYLKKCPSTLKATNLNYWLHQQDREQGEATLVVGPDGIENIYSPDKTVVAIPRIAEFIHRTFNGEDEIVNLISEPGTFHADIMVNSSRIEVPGNGLGDRPDETGRITQFGAGIDPLDTPEEREQKLAQARATQVFDITHGGVRIIADPGKSKAPVVERYFNRLICTNGMTMPVPDHSITVRGKTVDEVIQSMEEAAEFLLGSMDDALEEYKALSEVIVPGNPLLFIQQLGREQGLPDRIIQQAMDYAGGAGFGRTDRDVTSFDVMQIFTGLANRSGVRYSTQRRLQNTAGLFVHRGDDLLHRCTQCERPLL</sequence>
<dbReference type="KEGG" id="vg:64766794"/>
<evidence type="ECO:0000313" key="2">
    <source>
        <dbReference type="Proteomes" id="UP000423065"/>
    </source>
</evidence>
<proteinExistence type="predicted"/>
<accession>A0A649VRL1</accession>
<dbReference type="GeneID" id="64766794"/>
<organism evidence="1 2">
    <name type="scientific">Gordonia phage Stormageddon</name>
    <dbReference type="NCBI Taxonomy" id="2656541"/>
    <lineage>
        <taxon>Viruses</taxon>
        <taxon>Duplodnaviria</taxon>
        <taxon>Heunggongvirae</taxon>
        <taxon>Uroviricota</taxon>
        <taxon>Caudoviricetes</taxon>
        <taxon>Stormageddonvirus</taxon>
        <taxon>Stormageddonvirus Stormageddon</taxon>
    </lineage>
</organism>